<sequence length="331" mass="37468">MDACSLYPPNNCSFSDEVIRNVIQRTNPTNMSYIVQDESDPASTFTQSSKYISRASTKRTFRSTADILPSSRKRRKVTPEELLRRKIRRREVCRVNQQRYMNKQRQLLADLEDDICKLQEDIKGLELQHHSVTVGIPTQQTVWSVAAEYFRLFRHGFRSPPEALDAFALKFLMVSMAPDVTNGFECGPQALLRNWKLFSLCFEDVYVQVGRLETGALFDSLIASTTTSITISSNTLRQAFPHLNSDGHGGVRGGAWCPLAVKLLGRHLVVQGSVSFDWDTQTDRVVKVVTLLDLVTPMLRLFGSLEDVSRVFERALITPEGRVYGAEHCFV</sequence>
<name>A0A080ZR30_PHYNI</name>
<dbReference type="OrthoDB" id="110715at2759"/>
<gene>
    <name evidence="1" type="ORF">F444_14236</name>
</gene>
<dbReference type="CDD" id="cd14686">
    <property type="entry name" value="bZIP"/>
    <property type="match status" value="1"/>
</dbReference>
<evidence type="ECO:0000313" key="1">
    <source>
        <dbReference type="EMBL" id="ETO69091.1"/>
    </source>
</evidence>
<comment type="caution">
    <text evidence="1">The sequence shown here is derived from an EMBL/GenBank/DDBJ whole genome shotgun (WGS) entry which is preliminary data.</text>
</comment>
<evidence type="ECO:0008006" key="3">
    <source>
        <dbReference type="Google" id="ProtNLM"/>
    </source>
</evidence>
<dbReference type="AlphaFoldDB" id="A0A080ZR30"/>
<dbReference type="Proteomes" id="UP000028582">
    <property type="component" value="Unassembled WGS sequence"/>
</dbReference>
<dbReference type="EMBL" id="ANJA01002586">
    <property type="protein sequence ID" value="ETO69091.1"/>
    <property type="molecule type" value="Genomic_DNA"/>
</dbReference>
<reference evidence="1 2" key="1">
    <citation type="submission" date="2013-11" db="EMBL/GenBank/DDBJ databases">
        <title>The Genome Sequence of Phytophthora parasitica P1976.</title>
        <authorList>
            <consortium name="The Broad Institute Genomics Platform"/>
            <person name="Russ C."/>
            <person name="Tyler B."/>
            <person name="Panabieres F."/>
            <person name="Shan W."/>
            <person name="Tripathy S."/>
            <person name="Grunwald N."/>
            <person name="Machado M."/>
            <person name="Johnson C.S."/>
            <person name="Walker B."/>
            <person name="Young S."/>
            <person name="Zeng Q."/>
            <person name="Gargeya S."/>
            <person name="Fitzgerald M."/>
            <person name="Haas B."/>
            <person name="Abouelleil A."/>
            <person name="Allen A.W."/>
            <person name="Alvarado L."/>
            <person name="Arachchi H.M."/>
            <person name="Berlin A.M."/>
            <person name="Chapman S.B."/>
            <person name="Gainer-Dewar J."/>
            <person name="Goldberg J."/>
            <person name="Griggs A."/>
            <person name="Gujja S."/>
            <person name="Hansen M."/>
            <person name="Howarth C."/>
            <person name="Imamovic A."/>
            <person name="Ireland A."/>
            <person name="Larimer J."/>
            <person name="McCowan C."/>
            <person name="Murphy C."/>
            <person name="Pearson M."/>
            <person name="Poon T.W."/>
            <person name="Priest M."/>
            <person name="Roberts A."/>
            <person name="Saif S."/>
            <person name="Shea T."/>
            <person name="Sisk P."/>
            <person name="Sykes S."/>
            <person name="Wortman J."/>
            <person name="Nusbaum C."/>
            <person name="Birren B."/>
        </authorList>
    </citation>
    <scope>NUCLEOTIDE SEQUENCE [LARGE SCALE GENOMIC DNA]</scope>
    <source>
        <strain evidence="1 2">P1976</strain>
    </source>
</reference>
<evidence type="ECO:0000313" key="2">
    <source>
        <dbReference type="Proteomes" id="UP000028582"/>
    </source>
</evidence>
<organism evidence="1 2">
    <name type="scientific">Phytophthora nicotianae P1976</name>
    <dbReference type="NCBI Taxonomy" id="1317066"/>
    <lineage>
        <taxon>Eukaryota</taxon>
        <taxon>Sar</taxon>
        <taxon>Stramenopiles</taxon>
        <taxon>Oomycota</taxon>
        <taxon>Peronosporomycetes</taxon>
        <taxon>Peronosporales</taxon>
        <taxon>Peronosporaceae</taxon>
        <taxon>Phytophthora</taxon>
    </lineage>
</organism>
<protein>
    <recommendedName>
        <fullName evidence="3">BZIP domain-containing protein</fullName>
    </recommendedName>
</protein>
<proteinExistence type="predicted"/>
<accession>A0A080ZR30</accession>